<feature type="domain" description="Reverse transcriptase zinc-binding" evidence="1">
    <location>
        <begin position="153"/>
        <end position="245"/>
    </location>
</feature>
<dbReference type="InterPro" id="IPR026960">
    <property type="entry name" value="RVT-Znf"/>
</dbReference>
<protein>
    <submittedName>
        <fullName evidence="2">Reverse transcriptase</fullName>
    </submittedName>
</protein>
<dbReference type="Pfam" id="PF13966">
    <property type="entry name" value="zf-RVT"/>
    <property type="match status" value="1"/>
</dbReference>
<reference evidence="3" key="1">
    <citation type="journal article" date="2019" name="Plant Biotechnol. J.">
        <title>Genome sequencing of the Australian wild diploid species Gossypium australe highlights disease resistance and delayed gland morphogenesis.</title>
        <authorList>
            <person name="Cai Y."/>
            <person name="Cai X."/>
            <person name="Wang Q."/>
            <person name="Wang P."/>
            <person name="Zhang Y."/>
            <person name="Cai C."/>
            <person name="Xu Y."/>
            <person name="Wang K."/>
            <person name="Zhou Z."/>
            <person name="Wang C."/>
            <person name="Geng S."/>
            <person name="Li B."/>
            <person name="Dong Q."/>
            <person name="Hou Y."/>
            <person name="Wang H."/>
            <person name="Ai P."/>
            <person name="Liu Z."/>
            <person name="Yi F."/>
            <person name="Sun M."/>
            <person name="An G."/>
            <person name="Cheng J."/>
            <person name="Zhang Y."/>
            <person name="Shi Q."/>
            <person name="Xie Y."/>
            <person name="Shi X."/>
            <person name="Chang Y."/>
            <person name="Huang F."/>
            <person name="Chen Y."/>
            <person name="Hong S."/>
            <person name="Mi L."/>
            <person name="Sun Q."/>
            <person name="Zhang L."/>
            <person name="Zhou B."/>
            <person name="Peng R."/>
            <person name="Zhang X."/>
            <person name="Liu F."/>
        </authorList>
    </citation>
    <scope>NUCLEOTIDE SEQUENCE [LARGE SCALE GENOMIC DNA]</scope>
    <source>
        <strain evidence="3">cv. PA1801</strain>
    </source>
</reference>
<dbReference type="OrthoDB" id="1906820at2759"/>
<keyword evidence="3" id="KW-1185">Reference proteome</keyword>
<keyword evidence="2" id="KW-0808">Transferase</keyword>
<dbReference type="Proteomes" id="UP000325315">
    <property type="component" value="Unassembled WGS sequence"/>
</dbReference>
<proteinExistence type="predicted"/>
<accession>A0A5B6WD74</accession>
<name>A0A5B6WD74_9ROSI</name>
<evidence type="ECO:0000313" key="3">
    <source>
        <dbReference type="Proteomes" id="UP000325315"/>
    </source>
</evidence>
<organism evidence="2 3">
    <name type="scientific">Gossypium australe</name>
    <dbReference type="NCBI Taxonomy" id="47621"/>
    <lineage>
        <taxon>Eukaryota</taxon>
        <taxon>Viridiplantae</taxon>
        <taxon>Streptophyta</taxon>
        <taxon>Embryophyta</taxon>
        <taxon>Tracheophyta</taxon>
        <taxon>Spermatophyta</taxon>
        <taxon>Magnoliopsida</taxon>
        <taxon>eudicotyledons</taxon>
        <taxon>Gunneridae</taxon>
        <taxon>Pentapetalae</taxon>
        <taxon>rosids</taxon>
        <taxon>malvids</taxon>
        <taxon>Malvales</taxon>
        <taxon>Malvaceae</taxon>
        <taxon>Malvoideae</taxon>
        <taxon>Gossypium</taxon>
    </lineage>
</organism>
<dbReference type="EMBL" id="SMMG02000003">
    <property type="protein sequence ID" value="KAA3479383.1"/>
    <property type="molecule type" value="Genomic_DNA"/>
</dbReference>
<dbReference type="CDD" id="cd06222">
    <property type="entry name" value="RNase_H_like"/>
    <property type="match status" value="1"/>
</dbReference>
<dbReference type="PANTHER" id="PTHR47074">
    <property type="entry name" value="BNAC02G40300D PROTEIN"/>
    <property type="match status" value="1"/>
</dbReference>
<keyword evidence="2" id="KW-0548">Nucleotidyltransferase</keyword>
<dbReference type="GO" id="GO:0003964">
    <property type="term" value="F:RNA-directed DNA polymerase activity"/>
    <property type="evidence" value="ECO:0007669"/>
    <property type="project" value="UniProtKB-KW"/>
</dbReference>
<dbReference type="AlphaFoldDB" id="A0A5B6WD74"/>
<dbReference type="InterPro" id="IPR052929">
    <property type="entry name" value="RNase_H-like_EbsB-rel"/>
</dbReference>
<dbReference type="InterPro" id="IPR044730">
    <property type="entry name" value="RNase_H-like_dom_plant"/>
</dbReference>
<evidence type="ECO:0000313" key="2">
    <source>
        <dbReference type="EMBL" id="KAA3479383.1"/>
    </source>
</evidence>
<comment type="caution">
    <text evidence="2">The sequence shown here is derived from an EMBL/GenBank/DDBJ whole genome shotgun (WGS) entry which is preliminary data.</text>
</comment>
<sequence length="480" mass="55747">MTQFNITLLAKQGWRLLIYPNSLVAQVFKAKYFSIGDFINSRLGHSGSYVWRSIWATKAIVEKSLFWRVDTGTDISVQNDAWIPNCNNVNLVSVDNNLHVATVAKLINSYDRIWDRDLIVNTFQVETAELIIRILLALEPHVRVWSGESSGEFSVRSTYKLLQKIDPTTYALQNLYKEFYKKLWRIDLPSKIKLLIWRISWNFLPTKVNLALRGVIRNTFCPRCGEREEDMNHIFRECPVTKSVWRDLSDPSYAMFPNAEFLEWLTKILVLLPSKNCRVYCGTLWAIWGDRNSRIHNKRGRSSQEMVQFVYGYLKELDGLKTVNQKTMYSEVKWRHPPGQILKINFDGAFDKRQKQSASGVVVRDRNGHVLLTKSELHDGVESAFAAKALTCHRDSLSIIKKCNKPDLDRSVVGVYIQDIRRLKAKCRKIRFEHTPRMTNNLTHIIATKSLKQREEIYLIEAVPSYAELQARDESMREPD</sequence>
<keyword evidence="2" id="KW-0695">RNA-directed DNA polymerase</keyword>
<dbReference type="PANTHER" id="PTHR47074:SF61">
    <property type="entry name" value="RNASE H TYPE-1 DOMAIN-CONTAINING PROTEIN"/>
    <property type="match status" value="1"/>
</dbReference>
<gene>
    <name evidence="2" type="ORF">EPI10_019896</name>
</gene>
<evidence type="ECO:0000259" key="1">
    <source>
        <dbReference type="Pfam" id="PF13966"/>
    </source>
</evidence>